<evidence type="ECO:0000256" key="1">
    <source>
        <dbReference type="ARBA" id="ARBA00022729"/>
    </source>
</evidence>
<dbReference type="InterPro" id="IPR007055">
    <property type="entry name" value="BON_dom"/>
</dbReference>
<dbReference type="HOGENOM" id="CLU_083606_3_1_6"/>
<dbReference type="STRING" id="1328314.Achr_29550"/>
<dbReference type="Pfam" id="PF04972">
    <property type="entry name" value="BON"/>
    <property type="match status" value="2"/>
</dbReference>
<dbReference type="SMART" id="SM00749">
    <property type="entry name" value="BON"/>
    <property type="match status" value="2"/>
</dbReference>
<feature type="domain" description="BON" evidence="3">
    <location>
        <begin position="111"/>
        <end position="178"/>
    </location>
</feature>
<evidence type="ECO:0000313" key="4">
    <source>
        <dbReference type="EMBL" id="AJE22368.1"/>
    </source>
</evidence>
<sequence>MKRSLLLMAAALAAGLALGGCSNRSIGHSIDDQFIEPKVAEKIRQAHADLGSNSSHIVVTTYNGVTLLAGQTPRAELKQLAEQASRSVPGVTRVHNELQILLPTSLVVRSNDSLLTTKIKTQMLADSTVPGSKIKVVTENGIVYLLGLITRQEADRAANLVQSVSGVQKIVKLFQYTD</sequence>
<dbReference type="EMBL" id="CP010415">
    <property type="protein sequence ID" value="AJE22368.1"/>
    <property type="molecule type" value="Genomic_DNA"/>
</dbReference>
<dbReference type="PROSITE" id="PS50914">
    <property type="entry name" value="BON"/>
    <property type="match status" value="2"/>
</dbReference>
<dbReference type="PANTHER" id="PTHR34606:SF4">
    <property type="entry name" value="OUTER MEMBRANE LIPOPROTEIN DOLP"/>
    <property type="match status" value="1"/>
</dbReference>
<feature type="chain" id="PRO_5002172902" description="BON domain-containing protein" evidence="2">
    <location>
        <begin position="20"/>
        <end position="178"/>
    </location>
</feature>
<dbReference type="AlphaFoldDB" id="A0A0C4WIV8"/>
<name>A0A0C4WIV8_9GAMM</name>
<protein>
    <recommendedName>
        <fullName evidence="3">BON domain-containing protein</fullName>
    </recommendedName>
</protein>
<gene>
    <name evidence="4" type="ORF">Achr_29550</name>
</gene>
<dbReference type="PROSITE" id="PS51257">
    <property type="entry name" value="PROKAR_LIPOPROTEIN"/>
    <property type="match status" value="1"/>
</dbReference>
<keyword evidence="1 2" id="KW-0732">Signal</keyword>
<feature type="signal peptide" evidence="2">
    <location>
        <begin position="1"/>
        <end position="19"/>
    </location>
</feature>
<reference evidence="4 5" key="1">
    <citation type="journal article" date="2015" name="PLoS ONE">
        <title>Azotobacter Genomes: The Genome of Azotobacter chroococcum NCIMB 8003 (ATCC 4412).</title>
        <authorList>
            <person name="Robson R.L."/>
            <person name="Jones R."/>
            <person name="Robson R.M."/>
            <person name="Schwartz A."/>
            <person name="Richardson T.H."/>
        </authorList>
    </citation>
    <scope>NUCLEOTIDE SEQUENCE [LARGE SCALE GENOMIC DNA]</scope>
    <source>
        <strain evidence="4 5">NCIMB 8003</strain>
    </source>
</reference>
<dbReference type="PANTHER" id="PTHR34606">
    <property type="entry name" value="BON DOMAIN-CONTAINING PROTEIN"/>
    <property type="match status" value="1"/>
</dbReference>
<dbReference type="InterPro" id="IPR051686">
    <property type="entry name" value="Lipoprotein_DolP"/>
</dbReference>
<organism evidence="4 5">
    <name type="scientific">Azotobacter chroococcum NCIMB 8003</name>
    <dbReference type="NCBI Taxonomy" id="1328314"/>
    <lineage>
        <taxon>Bacteria</taxon>
        <taxon>Pseudomonadati</taxon>
        <taxon>Pseudomonadota</taxon>
        <taxon>Gammaproteobacteria</taxon>
        <taxon>Pseudomonadales</taxon>
        <taxon>Pseudomonadaceae</taxon>
        <taxon>Azotobacter</taxon>
    </lineage>
</organism>
<dbReference type="Gene3D" id="3.30.1340.30">
    <property type="match status" value="1"/>
</dbReference>
<evidence type="ECO:0000313" key="5">
    <source>
        <dbReference type="Proteomes" id="UP000068210"/>
    </source>
</evidence>
<keyword evidence="5" id="KW-1185">Reference proteome</keyword>
<dbReference type="InterPro" id="IPR014004">
    <property type="entry name" value="Transpt-assoc_nodulatn_dom_bac"/>
</dbReference>
<dbReference type="Proteomes" id="UP000068210">
    <property type="component" value="Chromosome"/>
</dbReference>
<dbReference type="RefSeq" id="WP_052263965.1">
    <property type="nucleotide sequence ID" value="NZ_CP010415.1"/>
</dbReference>
<evidence type="ECO:0000259" key="3">
    <source>
        <dbReference type="PROSITE" id="PS50914"/>
    </source>
</evidence>
<proteinExistence type="predicted"/>
<accession>A0A0C4WIV8</accession>
<dbReference type="KEGG" id="acx:Achr_29550"/>
<evidence type="ECO:0000256" key="2">
    <source>
        <dbReference type="SAM" id="SignalP"/>
    </source>
</evidence>
<feature type="domain" description="BON" evidence="3">
    <location>
        <begin position="31"/>
        <end position="102"/>
    </location>
</feature>